<dbReference type="CDD" id="cd01850">
    <property type="entry name" value="CDC_Septin"/>
    <property type="match status" value="1"/>
</dbReference>
<evidence type="ECO:0000256" key="2">
    <source>
        <dbReference type="ARBA" id="ARBA00022741"/>
    </source>
</evidence>
<dbReference type="GO" id="GO:0005935">
    <property type="term" value="C:cellular bud neck"/>
    <property type="evidence" value="ECO:0007669"/>
    <property type="project" value="UniProtKB-SubCell"/>
</dbReference>
<dbReference type="STRING" id="983966.A0A1E4RWJ4"/>
<organism evidence="6 7">
    <name type="scientific">Cyberlindnera jadinii (strain ATCC 18201 / CBS 1600 / BCRC 20928 / JCM 3617 / NBRC 0987 / NRRL Y-1542)</name>
    <name type="common">Torula yeast</name>
    <name type="synonym">Candida utilis</name>
    <dbReference type="NCBI Taxonomy" id="983966"/>
    <lineage>
        <taxon>Eukaryota</taxon>
        <taxon>Fungi</taxon>
        <taxon>Dikarya</taxon>
        <taxon>Ascomycota</taxon>
        <taxon>Saccharomycotina</taxon>
        <taxon>Saccharomycetes</taxon>
        <taxon>Phaffomycetales</taxon>
        <taxon>Phaffomycetaceae</taxon>
        <taxon>Cyberlindnera</taxon>
    </lineage>
</organism>
<dbReference type="GO" id="GO:0005525">
    <property type="term" value="F:GTP binding"/>
    <property type="evidence" value="ECO:0007669"/>
    <property type="project" value="UniProtKB-KW"/>
</dbReference>
<evidence type="ECO:0000313" key="7">
    <source>
        <dbReference type="Proteomes" id="UP000094389"/>
    </source>
</evidence>
<dbReference type="PIRSF" id="PIRSF006698">
    <property type="entry name" value="Septin"/>
    <property type="match status" value="1"/>
</dbReference>
<reference evidence="6 7" key="1">
    <citation type="journal article" date="2016" name="Proc. Natl. Acad. Sci. U.S.A.">
        <title>Comparative genomics of biotechnologically important yeasts.</title>
        <authorList>
            <person name="Riley R."/>
            <person name="Haridas S."/>
            <person name="Wolfe K.H."/>
            <person name="Lopes M.R."/>
            <person name="Hittinger C.T."/>
            <person name="Goeker M."/>
            <person name="Salamov A.A."/>
            <person name="Wisecaver J.H."/>
            <person name="Long T.M."/>
            <person name="Calvey C.H."/>
            <person name="Aerts A.L."/>
            <person name="Barry K.W."/>
            <person name="Choi C."/>
            <person name="Clum A."/>
            <person name="Coughlan A.Y."/>
            <person name="Deshpande S."/>
            <person name="Douglass A.P."/>
            <person name="Hanson S.J."/>
            <person name="Klenk H.-P."/>
            <person name="LaButti K.M."/>
            <person name="Lapidus A."/>
            <person name="Lindquist E.A."/>
            <person name="Lipzen A.M."/>
            <person name="Meier-Kolthoff J.P."/>
            <person name="Ohm R.A."/>
            <person name="Otillar R.P."/>
            <person name="Pangilinan J.L."/>
            <person name="Peng Y."/>
            <person name="Rokas A."/>
            <person name="Rosa C.A."/>
            <person name="Scheuner C."/>
            <person name="Sibirny A.A."/>
            <person name="Slot J.C."/>
            <person name="Stielow J.B."/>
            <person name="Sun H."/>
            <person name="Kurtzman C.P."/>
            <person name="Blackwell M."/>
            <person name="Grigoriev I.V."/>
            <person name="Jeffries T.W."/>
        </authorList>
    </citation>
    <scope>NUCLEOTIDE SEQUENCE [LARGE SCALE GENOMIC DNA]</scope>
    <source>
        <strain evidence="7">ATCC 18201 / CBS 1600 / BCRC 20928 / JCM 3617 / NBRC 0987 / NRRL Y-1542</strain>
    </source>
</reference>
<proteinExistence type="inferred from homology"/>
<dbReference type="OrthoDB" id="416553at2759"/>
<dbReference type="EMBL" id="KV453939">
    <property type="protein sequence ID" value="ODV71643.1"/>
    <property type="molecule type" value="Genomic_DNA"/>
</dbReference>
<dbReference type="SUPFAM" id="SSF52540">
    <property type="entry name" value="P-loop containing nucleoside triphosphate hydrolases"/>
    <property type="match status" value="1"/>
</dbReference>
<evidence type="ECO:0000256" key="1">
    <source>
        <dbReference type="ARBA" id="ARBA00004266"/>
    </source>
</evidence>
<evidence type="ECO:0000256" key="4">
    <source>
        <dbReference type="RuleBase" id="RU004560"/>
    </source>
</evidence>
<comment type="similarity">
    <text evidence="4">Belongs to the TRAFAC class TrmE-Era-EngA-EngB-Septin-like GTPase superfamily. Septin GTPase family.</text>
</comment>
<dbReference type="GeneID" id="30987835"/>
<dbReference type="Proteomes" id="UP000094389">
    <property type="component" value="Unassembled WGS sequence"/>
</dbReference>
<evidence type="ECO:0000259" key="5">
    <source>
        <dbReference type="PROSITE" id="PS51719"/>
    </source>
</evidence>
<dbReference type="Gene3D" id="3.40.50.300">
    <property type="entry name" value="P-loop containing nucleotide triphosphate hydrolases"/>
    <property type="match status" value="1"/>
</dbReference>
<dbReference type="OMA" id="KRGIQFC"/>
<comment type="subcellular location">
    <subcellularLocation>
        <location evidence="1">Bud neck</location>
    </subcellularLocation>
</comment>
<evidence type="ECO:0000256" key="3">
    <source>
        <dbReference type="ARBA" id="ARBA00023134"/>
    </source>
</evidence>
<dbReference type="Pfam" id="PF00735">
    <property type="entry name" value="Septin"/>
    <property type="match status" value="1"/>
</dbReference>
<gene>
    <name evidence="6" type="ORF">CYBJADRAFT_154723</name>
</gene>
<dbReference type="GO" id="GO:0031105">
    <property type="term" value="C:septin complex"/>
    <property type="evidence" value="ECO:0007669"/>
    <property type="project" value="UniProtKB-ARBA"/>
</dbReference>
<dbReference type="InterPro" id="IPR030379">
    <property type="entry name" value="G_SEPTIN_dom"/>
</dbReference>
<dbReference type="AlphaFoldDB" id="A0A1E4RWJ4"/>
<dbReference type="InterPro" id="IPR016491">
    <property type="entry name" value="Septin"/>
</dbReference>
<feature type="domain" description="Septin-type G" evidence="5">
    <location>
        <begin position="21"/>
        <end position="296"/>
    </location>
</feature>
<protein>
    <submittedName>
        <fullName evidence="6">Septin</fullName>
    </submittedName>
</protein>
<evidence type="ECO:0000313" key="6">
    <source>
        <dbReference type="EMBL" id="ODV71643.1"/>
    </source>
</evidence>
<dbReference type="InterPro" id="IPR027417">
    <property type="entry name" value="P-loop_NTPase"/>
</dbReference>
<sequence length="395" mass="44269">MWKKNQYQSPEEIRRRKNIKKGIDFTLLVCGQEGTGKASFINTLCNQNVIRKDTVTVSPENSHLNPGIDILDIHVNIAEKDSTPISLDVIMAPGFGDNIDNTSCVAVIVNYLELQFDLMLNEECRIDRDAKFKDGRPHALLYFIRPTSRGLRELDVVAMKEFSTRVNVIPVLSKLDSLTQEELTLNKQLISKDIELNGIPVYDFSIDSDDPETITEIDALRQNLPFAICGSYDTEVIEGSICHVRRYPWGTLKVEDPDHSDFTSLRNVLFGSHLQELKDTTHTLLYENYRRSKLATTEGMNSINSRVVASVGPTTTHSNTAAVPAVNLLNSEPSFTVIDEETLREIERKKKLVEAYMADLNNLESRLRHSSKFKRISSCEPAPNSTPGSAGVVVG</sequence>
<keyword evidence="2 4" id="KW-0547">Nucleotide-binding</keyword>
<accession>A0A1E4RWJ4</accession>
<keyword evidence="7" id="KW-1185">Reference proteome</keyword>
<keyword evidence="3 4" id="KW-0342">GTP-binding</keyword>
<dbReference type="PROSITE" id="PS51719">
    <property type="entry name" value="G_SEPTIN"/>
    <property type="match status" value="1"/>
</dbReference>
<dbReference type="RefSeq" id="XP_020068682.1">
    <property type="nucleotide sequence ID" value="XM_020213439.1"/>
</dbReference>
<name>A0A1E4RWJ4_CYBJN</name>
<dbReference type="PANTHER" id="PTHR18884">
    <property type="entry name" value="SEPTIN"/>
    <property type="match status" value="1"/>
</dbReference>